<organism evidence="2 3">
    <name type="scientific">Phytophthora fragariaefolia</name>
    <dbReference type="NCBI Taxonomy" id="1490495"/>
    <lineage>
        <taxon>Eukaryota</taxon>
        <taxon>Sar</taxon>
        <taxon>Stramenopiles</taxon>
        <taxon>Oomycota</taxon>
        <taxon>Peronosporomycetes</taxon>
        <taxon>Peronosporales</taxon>
        <taxon>Peronosporaceae</taxon>
        <taxon>Phytophthora</taxon>
    </lineage>
</organism>
<dbReference type="AlphaFoldDB" id="A0A9W6XVL9"/>
<evidence type="ECO:0000256" key="1">
    <source>
        <dbReference type="SAM" id="MobiDB-lite"/>
    </source>
</evidence>
<evidence type="ECO:0000313" key="2">
    <source>
        <dbReference type="EMBL" id="GMF46187.1"/>
    </source>
</evidence>
<dbReference type="Proteomes" id="UP001165121">
    <property type="component" value="Unassembled WGS sequence"/>
</dbReference>
<feature type="region of interest" description="Disordered" evidence="1">
    <location>
        <begin position="1"/>
        <end position="153"/>
    </location>
</feature>
<reference evidence="2" key="1">
    <citation type="submission" date="2023-04" db="EMBL/GenBank/DDBJ databases">
        <title>Phytophthora fragariaefolia NBRC 109709.</title>
        <authorList>
            <person name="Ichikawa N."/>
            <person name="Sato H."/>
            <person name="Tonouchi N."/>
        </authorList>
    </citation>
    <scope>NUCLEOTIDE SEQUENCE</scope>
    <source>
        <strain evidence="2">NBRC 109709</strain>
    </source>
</reference>
<protein>
    <submittedName>
        <fullName evidence="2">Unnamed protein product</fullName>
    </submittedName>
</protein>
<keyword evidence="3" id="KW-1185">Reference proteome</keyword>
<gene>
    <name evidence="2" type="ORF">Pfra01_001689200</name>
</gene>
<sequence>MTKMRAVGVPQQGLHKPGGPSVAHHTRESRTMVGTRAAGSHGARAAQIGGGKPPTEVSTLRQRPLGSQHGHGDHGAHDGGSGPQRGGPPDPPASRTGRQLDRQGQGPTQSRSRKGDHGRDASLPVAMEPLGRQSSTENENRPMDADSKRDPISLRPYCSAESVRTHKVASKMMMSLRSSTLIRRRIKGAITSSDSFMSFDGTGIRRFPSKQSARMAGTLSKLGCLC</sequence>
<evidence type="ECO:0000313" key="3">
    <source>
        <dbReference type="Proteomes" id="UP001165121"/>
    </source>
</evidence>
<proteinExistence type="predicted"/>
<dbReference type="EMBL" id="BSXT01001942">
    <property type="protein sequence ID" value="GMF46187.1"/>
    <property type="molecule type" value="Genomic_DNA"/>
</dbReference>
<name>A0A9W6XVL9_9STRA</name>
<accession>A0A9W6XVL9</accession>
<comment type="caution">
    <text evidence="2">The sequence shown here is derived from an EMBL/GenBank/DDBJ whole genome shotgun (WGS) entry which is preliminary data.</text>
</comment>
<feature type="compositionally biased region" description="Basic and acidic residues" evidence="1">
    <location>
        <begin position="138"/>
        <end position="152"/>
    </location>
</feature>